<accession>A0A8T0A1Q2</accession>
<keyword evidence="1" id="KW-1133">Transmembrane helix</keyword>
<protein>
    <submittedName>
        <fullName evidence="2">Uncharacterized protein</fullName>
    </submittedName>
</protein>
<keyword evidence="1" id="KW-0812">Transmembrane</keyword>
<gene>
    <name evidence="2" type="ORF">Mgra_00000456</name>
</gene>
<comment type="caution">
    <text evidence="2">The sequence shown here is derived from an EMBL/GenBank/DDBJ whole genome shotgun (WGS) entry which is preliminary data.</text>
</comment>
<reference evidence="2" key="1">
    <citation type="journal article" date="2020" name="Ecol. Evol.">
        <title>Genome structure and content of the rice root-knot nematode (Meloidogyne graminicola).</title>
        <authorList>
            <person name="Phan N.T."/>
            <person name="Danchin E.G.J."/>
            <person name="Klopp C."/>
            <person name="Perfus-Barbeoch L."/>
            <person name="Kozlowski D.K."/>
            <person name="Koutsovoulos G.D."/>
            <person name="Lopez-Roques C."/>
            <person name="Bouchez O."/>
            <person name="Zahm M."/>
            <person name="Besnard G."/>
            <person name="Bellafiore S."/>
        </authorList>
    </citation>
    <scope>NUCLEOTIDE SEQUENCE</scope>
    <source>
        <strain evidence="2">VN-18</strain>
    </source>
</reference>
<feature type="transmembrane region" description="Helical" evidence="1">
    <location>
        <begin position="98"/>
        <end position="129"/>
    </location>
</feature>
<sequence>MDVLDSLYRRLSSSPSRTSTPKLIYRAGSSSRLSKKDIDEILDSPYETNYTYSYTFAYKPHMGCREYIHPRLCRKFHSPSTNFDKIRQQSIFTSISRIFIWIFLQIVKLVSLICSSLYFYIYLFFGYIFKPLYGIGYRFQNYLNEIKYVWSNSESYWHFTRSLYYSIIFREFIDYSTIRKQRFFKHKIYKRQIKTRNFTFLKILIF</sequence>
<dbReference type="AlphaFoldDB" id="A0A8T0A1Q2"/>
<evidence type="ECO:0000256" key="1">
    <source>
        <dbReference type="SAM" id="Phobius"/>
    </source>
</evidence>
<evidence type="ECO:0000313" key="2">
    <source>
        <dbReference type="EMBL" id="KAF7640011.1"/>
    </source>
</evidence>
<dbReference type="OrthoDB" id="10519304at2759"/>
<organism evidence="2 3">
    <name type="scientific">Meloidogyne graminicola</name>
    <dbReference type="NCBI Taxonomy" id="189291"/>
    <lineage>
        <taxon>Eukaryota</taxon>
        <taxon>Metazoa</taxon>
        <taxon>Ecdysozoa</taxon>
        <taxon>Nematoda</taxon>
        <taxon>Chromadorea</taxon>
        <taxon>Rhabditida</taxon>
        <taxon>Tylenchina</taxon>
        <taxon>Tylenchomorpha</taxon>
        <taxon>Tylenchoidea</taxon>
        <taxon>Meloidogynidae</taxon>
        <taxon>Meloidogyninae</taxon>
        <taxon>Meloidogyne</taxon>
    </lineage>
</organism>
<feature type="non-terminal residue" evidence="2">
    <location>
        <position position="1"/>
    </location>
</feature>
<dbReference type="Proteomes" id="UP000605970">
    <property type="component" value="Unassembled WGS sequence"/>
</dbReference>
<keyword evidence="3" id="KW-1185">Reference proteome</keyword>
<evidence type="ECO:0000313" key="3">
    <source>
        <dbReference type="Proteomes" id="UP000605970"/>
    </source>
</evidence>
<keyword evidence="1" id="KW-0472">Membrane</keyword>
<proteinExistence type="predicted"/>
<name>A0A8T0A1Q2_9BILA</name>
<dbReference type="EMBL" id="JABEBT010000002">
    <property type="protein sequence ID" value="KAF7640011.1"/>
    <property type="molecule type" value="Genomic_DNA"/>
</dbReference>